<evidence type="ECO:0000256" key="15">
    <source>
        <dbReference type="RuleBase" id="RU004106"/>
    </source>
</evidence>
<dbReference type="PANTHER" id="PTHR42743:SF11">
    <property type="entry name" value="AMINODEOXYCHORISMATE LYASE"/>
    <property type="match status" value="1"/>
</dbReference>
<evidence type="ECO:0000256" key="12">
    <source>
        <dbReference type="ARBA" id="ARBA00048212"/>
    </source>
</evidence>
<comment type="catalytic activity">
    <reaction evidence="12 17">
        <text>L-valine + 2-oxoglutarate = 3-methyl-2-oxobutanoate + L-glutamate</text>
        <dbReference type="Rhea" id="RHEA:24813"/>
        <dbReference type="ChEBI" id="CHEBI:11851"/>
        <dbReference type="ChEBI" id="CHEBI:16810"/>
        <dbReference type="ChEBI" id="CHEBI:29985"/>
        <dbReference type="ChEBI" id="CHEBI:57762"/>
        <dbReference type="EC" id="2.6.1.42"/>
    </reaction>
</comment>
<dbReference type="CDD" id="cd01558">
    <property type="entry name" value="D-AAT_like"/>
    <property type="match status" value="1"/>
</dbReference>
<gene>
    <name evidence="17 18" type="primary">ilvE</name>
    <name evidence="18" type="ORF">GCM10023213_35260</name>
</gene>
<evidence type="ECO:0000256" key="10">
    <source>
        <dbReference type="ARBA" id="ARBA00022898"/>
    </source>
</evidence>
<comment type="caution">
    <text evidence="18">The sequence shown here is derived from an EMBL/GenBank/DDBJ whole genome shotgun (WGS) entry which is preliminary data.</text>
</comment>
<accession>A0ABP9PD78</accession>
<comment type="pathway">
    <text evidence="4 17">Amino-acid biosynthesis; L-valine biosynthesis; L-valine from pyruvate: step 4/4.</text>
</comment>
<dbReference type="InterPro" id="IPR043131">
    <property type="entry name" value="BCAT-like_N"/>
</dbReference>
<evidence type="ECO:0000256" key="17">
    <source>
        <dbReference type="RuleBase" id="RU364094"/>
    </source>
</evidence>
<organism evidence="18 19">
    <name type="scientific">Prosthecobacter algae</name>
    <dbReference type="NCBI Taxonomy" id="1144682"/>
    <lineage>
        <taxon>Bacteria</taxon>
        <taxon>Pseudomonadati</taxon>
        <taxon>Verrucomicrobiota</taxon>
        <taxon>Verrucomicrobiia</taxon>
        <taxon>Verrucomicrobiales</taxon>
        <taxon>Verrucomicrobiaceae</taxon>
        <taxon>Prosthecobacter</taxon>
    </lineage>
</organism>
<dbReference type="EC" id="2.6.1.42" evidence="17"/>
<dbReference type="RefSeq" id="WP_345737709.1">
    <property type="nucleotide sequence ID" value="NZ_BAABIA010000007.1"/>
</dbReference>
<keyword evidence="19" id="KW-1185">Reference proteome</keyword>
<dbReference type="PANTHER" id="PTHR42743">
    <property type="entry name" value="AMINO-ACID AMINOTRANSFERASE"/>
    <property type="match status" value="1"/>
</dbReference>
<comment type="pathway">
    <text evidence="3 17">Amino-acid biosynthesis; L-isoleucine biosynthesis; L-isoleucine from 2-oxobutanoate: step 4/4.</text>
</comment>
<evidence type="ECO:0000313" key="19">
    <source>
        <dbReference type="Proteomes" id="UP001499852"/>
    </source>
</evidence>
<dbReference type="InterPro" id="IPR043132">
    <property type="entry name" value="BCAT-like_C"/>
</dbReference>
<dbReference type="PROSITE" id="PS00770">
    <property type="entry name" value="AA_TRANSFER_CLASS_4"/>
    <property type="match status" value="1"/>
</dbReference>
<comment type="catalytic activity">
    <reaction evidence="13 17">
        <text>L-isoleucine + 2-oxoglutarate = (S)-3-methyl-2-oxopentanoate + L-glutamate</text>
        <dbReference type="Rhea" id="RHEA:24801"/>
        <dbReference type="ChEBI" id="CHEBI:16810"/>
        <dbReference type="ChEBI" id="CHEBI:29985"/>
        <dbReference type="ChEBI" id="CHEBI:35146"/>
        <dbReference type="ChEBI" id="CHEBI:58045"/>
        <dbReference type="EC" id="2.6.1.42"/>
    </reaction>
</comment>
<dbReference type="InterPro" id="IPR005785">
    <property type="entry name" value="B_amino_transI"/>
</dbReference>
<comment type="pathway">
    <text evidence="5 17">Amino-acid biosynthesis; L-leucine biosynthesis; L-leucine from 3-methyl-2-oxobutanoate: step 4/4.</text>
</comment>
<evidence type="ECO:0000256" key="7">
    <source>
        <dbReference type="ARBA" id="ARBA00022576"/>
    </source>
</evidence>
<comment type="function">
    <text evidence="2 17">Acts on leucine, isoleucine and valine.</text>
</comment>
<evidence type="ECO:0000313" key="18">
    <source>
        <dbReference type="EMBL" id="GAA5144684.1"/>
    </source>
</evidence>
<evidence type="ECO:0000256" key="2">
    <source>
        <dbReference type="ARBA" id="ARBA00003109"/>
    </source>
</evidence>
<sequence length="296" mass="32176">MASSNLLIHLDGKLVPESEAKVSVFDHGLLYGDGCFEGIRIYNGRVFRLTEHLVRLYESARSICLTIPISIEEMEKATVETVAANNLRDGYIRLVITRGAGPLGLNPYQCPKAGVIIIASGITLYAKEKYETGLNLITCATRRPTPAALSPQVKSLNYLNNIMAKIECIQAGCEEGIMLNEQGYVAECTGDNVFVIKNGLIYTPTIASGALNGITRQAVIEVMTQMGLQVQEVTMTRHEIYTADECFLTGTAAEVIPAVQYDRRPIGDGKPGKLTSEIIKNFKVLANSTGTPVPYA</sequence>
<dbReference type="NCBIfam" id="TIGR01122">
    <property type="entry name" value="ilvE_I"/>
    <property type="match status" value="1"/>
</dbReference>
<evidence type="ECO:0000256" key="9">
    <source>
        <dbReference type="ARBA" id="ARBA00022679"/>
    </source>
</evidence>
<evidence type="ECO:0000256" key="14">
    <source>
        <dbReference type="ARBA" id="ARBA00049229"/>
    </source>
</evidence>
<dbReference type="Gene3D" id="3.20.10.10">
    <property type="entry name" value="D-amino Acid Aminotransferase, subunit A, domain 2"/>
    <property type="match status" value="1"/>
</dbReference>
<dbReference type="InterPro" id="IPR018300">
    <property type="entry name" value="Aminotrans_IV_CS"/>
</dbReference>
<evidence type="ECO:0000256" key="11">
    <source>
        <dbReference type="ARBA" id="ARBA00023304"/>
    </source>
</evidence>
<evidence type="ECO:0000256" key="16">
    <source>
        <dbReference type="RuleBase" id="RU004516"/>
    </source>
</evidence>
<keyword evidence="10 16" id="KW-0663">Pyridoxal phosphate</keyword>
<dbReference type="InterPro" id="IPR036038">
    <property type="entry name" value="Aminotransferase-like"/>
</dbReference>
<dbReference type="EMBL" id="BAABIA010000007">
    <property type="protein sequence ID" value="GAA5144684.1"/>
    <property type="molecule type" value="Genomic_DNA"/>
</dbReference>
<evidence type="ECO:0000256" key="13">
    <source>
        <dbReference type="ARBA" id="ARBA00048798"/>
    </source>
</evidence>
<keyword evidence="7 17" id="KW-0032">Aminotransferase</keyword>
<dbReference type="SUPFAM" id="SSF56752">
    <property type="entry name" value="D-aminoacid aminotransferase-like PLP-dependent enzymes"/>
    <property type="match status" value="1"/>
</dbReference>
<evidence type="ECO:0000256" key="5">
    <source>
        <dbReference type="ARBA" id="ARBA00005072"/>
    </source>
</evidence>
<evidence type="ECO:0000256" key="1">
    <source>
        <dbReference type="ARBA" id="ARBA00001933"/>
    </source>
</evidence>
<dbReference type="NCBIfam" id="NF006185">
    <property type="entry name" value="PRK08320.1"/>
    <property type="match status" value="1"/>
</dbReference>
<dbReference type="Gene3D" id="3.30.470.10">
    <property type="match status" value="1"/>
</dbReference>
<comment type="cofactor">
    <cofactor evidence="1 16">
        <name>pyridoxal 5'-phosphate</name>
        <dbReference type="ChEBI" id="CHEBI:597326"/>
    </cofactor>
</comment>
<reference evidence="19" key="1">
    <citation type="journal article" date="2019" name="Int. J. Syst. Evol. Microbiol.">
        <title>The Global Catalogue of Microorganisms (GCM) 10K type strain sequencing project: providing services to taxonomists for standard genome sequencing and annotation.</title>
        <authorList>
            <consortium name="The Broad Institute Genomics Platform"/>
            <consortium name="The Broad Institute Genome Sequencing Center for Infectious Disease"/>
            <person name="Wu L."/>
            <person name="Ma J."/>
        </authorList>
    </citation>
    <scope>NUCLEOTIDE SEQUENCE [LARGE SCALE GENOMIC DNA]</scope>
    <source>
        <strain evidence="19">JCM 18053</strain>
    </source>
</reference>
<keyword evidence="9 17" id="KW-0808">Transferase</keyword>
<proteinExistence type="inferred from homology"/>
<name>A0ABP9PD78_9BACT</name>
<dbReference type="Pfam" id="PF01063">
    <property type="entry name" value="Aminotran_4"/>
    <property type="match status" value="1"/>
</dbReference>
<evidence type="ECO:0000256" key="3">
    <source>
        <dbReference type="ARBA" id="ARBA00004824"/>
    </source>
</evidence>
<comment type="similarity">
    <text evidence="6 15">Belongs to the class-IV pyridoxal-phosphate-dependent aminotransferase family.</text>
</comment>
<evidence type="ECO:0000256" key="4">
    <source>
        <dbReference type="ARBA" id="ARBA00004931"/>
    </source>
</evidence>
<evidence type="ECO:0000256" key="8">
    <source>
        <dbReference type="ARBA" id="ARBA00022605"/>
    </source>
</evidence>
<dbReference type="InterPro" id="IPR001544">
    <property type="entry name" value="Aminotrans_IV"/>
</dbReference>
<keyword evidence="11 17" id="KW-0100">Branched-chain amino acid biosynthesis</keyword>
<keyword evidence="8 17" id="KW-0028">Amino-acid biosynthesis</keyword>
<dbReference type="InterPro" id="IPR050571">
    <property type="entry name" value="Class-IV_PLP-Dep_Aminotrnsfr"/>
</dbReference>
<dbReference type="Proteomes" id="UP001499852">
    <property type="component" value="Unassembled WGS sequence"/>
</dbReference>
<comment type="catalytic activity">
    <reaction evidence="14 17">
        <text>L-leucine + 2-oxoglutarate = 4-methyl-2-oxopentanoate + L-glutamate</text>
        <dbReference type="Rhea" id="RHEA:18321"/>
        <dbReference type="ChEBI" id="CHEBI:16810"/>
        <dbReference type="ChEBI" id="CHEBI:17865"/>
        <dbReference type="ChEBI" id="CHEBI:29985"/>
        <dbReference type="ChEBI" id="CHEBI:57427"/>
        <dbReference type="EC" id="2.6.1.42"/>
    </reaction>
</comment>
<evidence type="ECO:0000256" key="6">
    <source>
        <dbReference type="ARBA" id="ARBA00009320"/>
    </source>
</evidence>
<protein>
    <recommendedName>
        <fullName evidence="17">Branched-chain-amino-acid aminotransferase</fullName>
        <shortName evidence="17">BCAT</shortName>
        <ecNumber evidence="17">2.6.1.42</ecNumber>
    </recommendedName>
</protein>